<dbReference type="STRING" id="747676.F4S2G9"/>
<gene>
    <name evidence="3" type="ORF">MELLADRAFT_111233</name>
</gene>
<dbReference type="VEuPathDB" id="FungiDB:MELLADRAFT_111233"/>
<dbReference type="HOGENOM" id="CLU_002853_0_0_1"/>
<dbReference type="EMBL" id="GL883140">
    <property type="protein sequence ID" value="EGG01175.1"/>
    <property type="molecule type" value="Genomic_DNA"/>
</dbReference>
<keyword evidence="4" id="KW-1185">Reference proteome</keyword>
<organism evidence="4">
    <name type="scientific">Melampsora larici-populina (strain 98AG31 / pathotype 3-4-7)</name>
    <name type="common">Poplar leaf rust fungus</name>
    <dbReference type="NCBI Taxonomy" id="747676"/>
    <lineage>
        <taxon>Eukaryota</taxon>
        <taxon>Fungi</taxon>
        <taxon>Dikarya</taxon>
        <taxon>Basidiomycota</taxon>
        <taxon>Pucciniomycotina</taxon>
        <taxon>Pucciniomycetes</taxon>
        <taxon>Pucciniales</taxon>
        <taxon>Melampsoraceae</taxon>
        <taxon>Melampsora</taxon>
    </lineage>
</organism>
<dbReference type="GeneID" id="18924319"/>
<dbReference type="PANTHER" id="PTHR19308:SF54">
    <property type="entry name" value="START DOMAIN-CONTAINING PROTEIN"/>
    <property type="match status" value="1"/>
</dbReference>
<feature type="compositionally biased region" description="Polar residues" evidence="1">
    <location>
        <begin position="892"/>
        <end position="906"/>
    </location>
</feature>
<dbReference type="KEGG" id="mlr:MELLADRAFT_111233"/>
<dbReference type="SUPFAM" id="SSF55961">
    <property type="entry name" value="Bet v1-like"/>
    <property type="match status" value="3"/>
</dbReference>
<feature type="region of interest" description="Disordered" evidence="1">
    <location>
        <begin position="892"/>
        <end position="946"/>
    </location>
</feature>
<feature type="domain" description="START" evidence="2">
    <location>
        <begin position="532"/>
        <end position="705"/>
    </location>
</feature>
<dbReference type="InterPro" id="IPR023393">
    <property type="entry name" value="START-like_dom_sf"/>
</dbReference>
<evidence type="ECO:0000313" key="3">
    <source>
        <dbReference type="EMBL" id="EGG01175.1"/>
    </source>
</evidence>
<dbReference type="Pfam" id="PF01852">
    <property type="entry name" value="START"/>
    <property type="match status" value="2"/>
</dbReference>
<feature type="compositionally biased region" description="Low complexity" evidence="1">
    <location>
        <begin position="919"/>
        <end position="946"/>
    </location>
</feature>
<dbReference type="eggNOG" id="KOG1739">
    <property type="taxonomic scope" value="Eukaryota"/>
</dbReference>
<dbReference type="InParanoid" id="F4S2G9"/>
<dbReference type="OrthoDB" id="196858at2759"/>
<evidence type="ECO:0000259" key="2">
    <source>
        <dbReference type="PROSITE" id="PS50848"/>
    </source>
</evidence>
<name>F4S2G9_MELLP</name>
<dbReference type="GO" id="GO:0005737">
    <property type="term" value="C:cytoplasm"/>
    <property type="evidence" value="ECO:0007669"/>
    <property type="project" value="UniProtKB-ARBA"/>
</dbReference>
<feature type="domain" description="START" evidence="2">
    <location>
        <begin position="979"/>
        <end position="1172"/>
    </location>
</feature>
<evidence type="ECO:0000313" key="4">
    <source>
        <dbReference type="Proteomes" id="UP000001072"/>
    </source>
</evidence>
<reference evidence="4" key="1">
    <citation type="journal article" date="2011" name="Proc. Natl. Acad. Sci. U.S.A.">
        <title>Obligate biotrophy features unraveled by the genomic analysis of rust fungi.</title>
        <authorList>
            <person name="Duplessis S."/>
            <person name="Cuomo C.A."/>
            <person name="Lin Y.-C."/>
            <person name="Aerts A."/>
            <person name="Tisserant E."/>
            <person name="Veneault-Fourrey C."/>
            <person name="Joly D.L."/>
            <person name="Hacquard S."/>
            <person name="Amselem J."/>
            <person name="Cantarel B.L."/>
            <person name="Chiu R."/>
            <person name="Coutinho P.M."/>
            <person name="Feau N."/>
            <person name="Field M."/>
            <person name="Frey P."/>
            <person name="Gelhaye E."/>
            <person name="Goldberg J."/>
            <person name="Grabherr M.G."/>
            <person name="Kodira C.D."/>
            <person name="Kohler A."/>
            <person name="Kuees U."/>
            <person name="Lindquist E.A."/>
            <person name="Lucas S.M."/>
            <person name="Mago R."/>
            <person name="Mauceli E."/>
            <person name="Morin E."/>
            <person name="Murat C."/>
            <person name="Pangilinan J.L."/>
            <person name="Park R."/>
            <person name="Pearson M."/>
            <person name="Quesneville H."/>
            <person name="Rouhier N."/>
            <person name="Sakthikumar S."/>
            <person name="Salamov A.A."/>
            <person name="Schmutz J."/>
            <person name="Selles B."/>
            <person name="Shapiro H."/>
            <person name="Tanguay P."/>
            <person name="Tuskan G.A."/>
            <person name="Henrissat B."/>
            <person name="Van de Peer Y."/>
            <person name="Rouze P."/>
            <person name="Ellis J.G."/>
            <person name="Dodds P.N."/>
            <person name="Schein J.E."/>
            <person name="Zhong S."/>
            <person name="Hamelin R.C."/>
            <person name="Grigoriev I.V."/>
            <person name="Szabo L.J."/>
            <person name="Martin F."/>
        </authorList>
    </citation>
    <scope>NUCLEOTIDE SEQUENCE [LARGE SCALE GENOMIC DNA]</scope>
    <source>
        <strain evidence="4">98AG31 / pathotype 3-4-7</strain>
    </source>
</reference>
<feature type="region of interest" description="Disordered" evidence="1">
    <location>
        <begin position="1254"/>
        <end position="1273"/>
    </location>
</feature>
<dbReference type="Gene3D" id="3.30.530.20">
    <property type="match status" value="3"/>
</dbReference>
<dbReference type="InterPro" id="IPR051213">
    <property type="entry name" value="START_lipid_transfer"/>
</dbReference>
<dbReference type="PANTHER" id="PTHR19308">
    <property type="entry name" value="PHOSPHATIDYLCHOLINE TRANSFER PROTEIN"/>
    <property type="match status" value="1"/>
</dbReference>
<dbReference type="PROSITE" id="PS50848">
    <property type="entry name" value="START"/>
    <property type="match status" value="2"/>
</dbReference>
<sequence length="1810" mass="200486">MDGSFEKTHQRYQDALNQALTEFKSLLSSNQSKHWKPIPPTATQLNSHTPFSESKPNPREFLNGIGPLDFANVQIHRKKSDGQIVVRAISDLWIDQSKLDIDDFKSILNIPEIRGVWDNLVDQAKVLEVLDSNTRIVKTDFRLGWPANPRDSITITKTFHDSNTIIDISTSLPPSVDEPVYLRPSPPFVRSHVHLLAWCIQFSPQPPPQSNSHNTLDPLGHQISLEELPTSESSKAPLNHKPVITTARITVFWKVNWKGAIFSTHHSQIASLLGGFIEYMRAKADRIPLLSSYGKGIDFGSTTFDKSEEKLTIEYAVVMMETPSPERTEIPSLHVNQPEPNLEDSSRLDRSIELKLPINQGWNVQISSNGQGEGTDETWNTVAEKGSCSSRTSLRIHHAPLTGSHQIVKVKVTVQRLAGGNSLRVNQNPIKIVPIESSSLIQAPCVLLDETKSISNLSVQTESTEISKLTADKSLPASETCLKASTSSTSRPLISSLFKRSTPATRANAISALLRRSYIYFSSLLQEPEAKWKHISDSRGVTVTQLQSIDPTLTVYRAEATFVGIGVWNVYSAINTIGARITWDSSLSDAILLEDLNDLSSLWQIKQKGSWPVAPRDSVLITTTYKSPTSVHIFSVSTDDSKMFPTIKPADLGSIRTRTEILGWSIEALSPTTTQITLIDQHDPMGWSPKSWTPAQLISQVAGVGEYALKSGGPPIITRVLGAKVSVSKYDHEKGIFRAEYSTNDGSLMASMQDPNDPFGSEVSKLSAVECEIRCDCETWANSLEIVVNPPPTKSTCLKRHKLSSGGGWWVMIEHDLSSLAQETVRISIRRGTHHGGKEKSWVILNGTSLHVDIEELSDQEVMKLSKRTRVKASLIPLDQYSLSGPRLWRNNSPCVSPPASRSNTPVPEKEEKEPNKITTSPTEFTPSTGSSGSSPSSSLPQSGGPPIVPPMICALEALAKLQSFHIEQGPDVMIPPIGWTLVSEKGNSSVYKKLDPSISDVFPVYRGDRVIEGVTAEEMVSVISAFSTRPNWDDRIESSNLIESYGNGCSTLHLITKPNFPFKGRSLQLSNIVSQMQVPSSSIGSSMSTVHFIASASFSRPKDRTSFLTSKLNSHALVEGNVLLEGWIMETIDPYSVSFHTIPSTRCTFFTSIDYRGSLPVAFNSMLNSSLPRLISGVERLVKAFGPLPKLCQPCLGLAIDGSLATDRMDELEWRLKDEHRPTVAVLVDAVGSERFICTVLLRKGSNEIPSSTSLMSNHLNPSSSTSLQNGTISNNLTSSRYDVVKHLRGLSSTVIGNHDQLIGLAGKSDVRRLVSNPDLRRKSSLGQIRRSGVNSVPNPHHHLNHLNHSLNPIGFHHGDLVVMEISIDRKLYPHGFKIDWKSKFVKENESIGLDPRFQLLQPSSSVQNHSQNQGLETEEKEEIDLPIEVSIHEMPCPAVFAASIDTKEEKREHLLLRMVLRLNSVHLNSSSVVQDPLRNLSDRESKDEVKGNLPGWYNELSQKNVLVKVSIVPLKKVSGGIGIGGNGGNGGNGKEVICNEKVMEIIPLLESQTELDRWECDNYVISPCSISRMNRTLEGSSTSKPTELMDVLPNLLKRPLVIGYDFLNPIQVDLISSPKIGSDGIKKMGMIDGTPQGLLPVLEDLGNDLEGLKNGQGVGTHKLNGDVLKSQQPTSSHFQPVLDFLHRFLSMETIIKWIETISKWIAQPTYTPRRFQTYELIMCCLISFLLGSFLRSLVLPSDWMIWIPYDQFDHREDHRVLEFLKRFVYMHGSGDGGLDWKEIVRVVELRVWGFKGWSLVLAAVKDLE</sequence>
<feature type="region of interest" description="Disordered" evidence="1">
    <location>
        <begin position="326"/>
        <end position="346"/>
    </location>
</feature>
<evidence type="ECO:0000256" key="1">
    <source>
        <dbReference type="SAM" id="MobiDB-lite"/>
    </source>
</evidence>
<accession>F4S2G9</accession>
<dbReference type="CDD" id="cd00177">
    <property type="entry name" value="START"/>
    <property type="match status" value="2"/>
</dbReference>
<dbReference type="RefSeq" id="XP_007415525.1">
    <property type="nucleotide sequence ID" value="XM_007415463.1"/>
</dbReference>
<dbReference type="GO" id="GO:0008289">
    <property type="term" value="F:lipid binding"/>
    <property type="evidence" value="ECO:0007669"/>
    <property type="project" value="InterPro"/>
</dbReference>
<protein>
    <recommendedName>
        <fullName evidence="2">START domain-containing protein</fullName>
    </recommendedName>
</protein>
<dbReference type="Proteomes" id="UP000001072">
    <property type="component" value="Unassembled WGS sequence"/>
</dbReference>
<dbReference type="InterPro" id="IPR002913">
    <property type="entry name" value="START_lipid-bd_dom"/>
</dbReference>
<proteinExistence type="predicted"/>